<proteinExistence type="predicted"/>
<evidence type="ECO:0000256" key="1">
    <source>
        <dbReference type="SAM" id="SignalP"/>
    </source>
</evidence>
<name>A0A840EXX8_9FLAO</name>
<comment type="caution">
    <text evidence="2">The sequence shown here is derived from an EMBL/GenBank/DDBJ whole genome shotgun (WGS) entry which is preliminary data.</text>
</comment>
<dbReference type="Proteomes" id="UP000553034">
    <property type="component" value="Unassembled WGS sequence"/>
</dbReference>
<accession>A0A840EXX8</accession>
<dbReference type="EMBL" id="JACIFO010000008">
    <property type="protein sequence ID" value="MBB4119687.1"/>
    <property type="molecule type" value="Genomic_DNA"/>
</dbReference>
<dbReference type="RefSeq" id="WP_183478036.1">
    <property type="nucleotide sequence ID" value="NZ_JACIFO010000008.1"/>
</dbReference>
<feature type="signal peptide" evidence="1">
    <location>
        <begin position="1"/>
        <end position="22"/>
    </location>
</feature>
<gene>
    <name evidence="2" type="ORF">GGR32_001993</name>
</gene>
<evidence type="ECO:0000313" key="3">
    <source>
        <dbReference type="Proteomes" id="UP000553034"/>
    </source>
</evidence>
<sequence>MKIIKHIAPLLLLLSFPLLFNAQNNVTTIKKSYTLKQNPVLNLNADRVNLVIETWNKDRIDIVGELTAEELSEDALTHIAEDLKILSEQEGNKVNLTINGSAFPMNIGEPSGVETAMFTDLPNDFIAPLLEDFINPMVEHLVESPPLPHNFNTHLNSIEFDEEAYKRDGEKYMKEYEKQLDKNLNKSFEEQIKVWSNLFESNAEQWSKNVEVQIEKNIEANAESFGKAMEAWGENFASNMEAWASQFEANVQGGEYSKTVTTGPNGSKSVRIVYKKSDNGTQKPVLAENLTHTIYIKMPKEGQLNLTIRHGKVDIKQPIHNMDATVSYAAFYAKEISGKETNIDIAHSPVQIDLWNSGNLNLRYTQNTKINTVKAINLHAKTSNVYIKTLEGNGSLDGSFGALHIDKLSEKFETLAINLKNSELSLKLPDTAFHFNYNGTSSGVVYPKTMQAKVLNNNRNTLVNGFNKTRNTNSSISINADYSDIYMN</sequence>
<reference evidence="2 3" key="1">
    <citation type="submission" date="2020-08" db="EMBL/GenBank/DDBJ databases">
        <title>Genomic Encyclopedia of Type Strains, Phase IV (KMG-IV): sequencing the most valuable type-strain genomes for metagenomic binning, comparative biology and taxonomic classification.</title>
        <authorList>
            <person name="Goeker M."/>
        </authorList>
    </citation>
    <scope>NUCLEOTIDE SEQUENCE [LARGE SCALE GENOMIC DNA]</scope>
    <source>
        <strain evidence="2 3">DSM 29568</strain>
    </source>
</reference>
<dbReference type="AlphaFoldDB" id="A0A840EXX8"/>
<organism evidence="2 3">
    <name type="scientific">Mesonia hippocampi</name>
    <dbReference type="NCBI Taxonomy" id="1628250"/>
    <lineage>
        <taxon>Bacteria</taxon>
        <taxon>Pseudomonadati</taxon>
        <taxon>Bacteroidota</taxon>
        <taxon>Flavobacteriia</taxon>
        <taxon>Flavobacteriales</taxon>
        <taxon>Flavobacteriaceae</taxon>
        <taxon>Mesonia</taxon>
    </lineage>
</organism>
<feature type="chain" id="PRO_5032523210" description="Adhesin domain-containing protein" evidence="1">
    <location>
        <begin position="23"/>
        <end position="488"/>
    </location>
</feature>
<keyword evidence="1" id="KW-0732">Signal</keyword>
<evidence type="ECO:0000313" key="2">
    <source>
        <dbReference type="EMBL" id="MBB4119687.1"/>
    </source>
</evidence>
<evidence type="ECO:0008006" key="4">
    <source>
        <dbReference type="Google" id="ProtNLM"/>
    </source>
</evidence>
<protein>
    <recommendedName>
        <fullName evidence="4">Adhesin domain-containing protein</fullName>
    </recommendedName>
</protein>
<keyword evidence="3" id="KW-1185">Reference proteome</keyword>